<protein>
    <submittedName>
        <fullName evidence="3">Alpha/beta fold hydrolase</fullName>
    </submittedName>
</protein>
<dbReference type="Pfam" id="PF06500">
    <property type="entry name" value="FrsA-like"/>
    <property type="match status" value="1"/>
</dbReference>
<dbReference type="EMBL" id="JACPUR010000041">
    <property type="protein sequence ID" value="MBI3129610.1"/>
    <property type="molecule type" value="Genomic_DNA"/>
</dbReference>
<dbReference type="InterPro" id="IPR022742">
    <property type="entry name" value="Hydrolase_4"/>
</dbReference>
<evidence type="ECO:0000313" key="3">
    <source>
        <dbReference type="EMBL" id="MBI3129610.1"/>
    </source>
</evidence>
<dbReference type="Gene3D" id="1.20.1440.110">
    <property type="entry name" value="acylaminoacyl peptidase"/>
    <property type="match status" value="1"/>
</dbReference>
<sequence length="392" mass="44276">MAVKAIRKRPWFAMFPNDYRWSFIVSIAFRRTLMGAADPAEIWEVCSRLEKSVGDDKAWTREWKAMGERVYAMGQAEERACHKLSASGHYNRATHYLQMADRFDFPKTAASKAYYKKSIDSFGRYLKFTDWPRVERVEIPFEKGKSLPAYFIPAMNTKKAKPPVALSYTGFDGTKETSFLLSGIALAQRGMSVVVPDCPGVGESIRFRGIHLRHDYEVAATAIIDWLEKRKDVDAKRVGLLASSLGGYYAPRSASMEPRIKACVAWGAQWDYYAIWKRRIEAAFRIALPSPGHHLAWSFGVKTAEQGLKKLEGFRLDGVVQKMKCPFLIVHGEDDQQIPLSDAKKLYKAAGSKDKALRVYTGKDGGAQHCHMDYLSPVIPHMTDWMAEKLGA</sequence>
<evidence type="ECO:0000256" key="1">
    <source>
        <dbReference type="ARBA" id="ARBA00022801"/>
    </source>
</evidence>
<accession>A0A932MPC8</accession>
<gene>
    <name evidence="3" type="ORF">HYZ11_18530</name>
</gene>
<dbReference type="Proteomes" id="UP000782312">
    <property type="component" value="Unassembled WGS sequence"/>
</dbReference>
<evidence type="ECO:0000313" key="4">
    <source>
        <dbReference type="Proteomes" id="UP000782312"/>
    </source>
</evidence>
<comment type="caution">
    <text evidence="3">The sequence shown here is derived from an EMBL/GenBank/DDBJ whole genome shotgun (WGS) entry which is preliminary data.</text>
</comment>
<dbReference type="PANTHER" id="PTHR22946:SF12">
    <property type="entry name" value="CONIDIAL PIGMENT BIOSYNTHESIS PROTEIN AYG1 (AFU_ORTHOLOGUE AFUA_2G17550)"/>
    <property type="match status" value="1"/>
</dbReference>
<dbReference type="InterPro" id="IPR010520">
    <property type="entry name" value="FrsA-like"/>
</dbReference>
<evidence type="ECO:0000259" key="2">
    <source>
        <dbReference type="Pfam" id="PF12146"/>
    </source>
</evidence>
<dbReference type="GO" id="GO:0016787">
    <property type="term" value="F:hydrolase activity"/>
    <property type="evidence" value="ECO:0007669"/>
    <property type="project" value="UniProtKB-KW"/>
</dbReference>
<reference evidence="3" key="1">
    <citation type="submission" date="2020-07" db="EMBL/GenBank/DDBJ databases">
        <title>Huge and variable diversity of episymbiotic CPR bacteria and DPANN archaea in groundwater ecosystems.</title>
        <authorList>
            <person name="He C.Y."/>
            <person name="Keren R."/>
            <person name="Whittaker M."/>
            <person name="Farag I.F."/>
            <person name="Doudna J."/>
            <person name="Cate J.H.D."/>
            <person name="Banfield J.F."/>
        </authorList>
    </citation>
    <scope>NUCLEOTIDE SEQUENCE</scope>
    <source>
        <strain evidence="3">NC_groundwater_763_Ag_S-0.2um_68_21</strain>
    </source>
</reference>
<dbReference type="AlphaFoldDB" id="A0A932MPC8"/>
<dbReference type="PANTHER" id="PTHR22946">
    <property type="entry name" value="DIENELACTONE HYDROLASE DOMAIN-CONTAINING PROTEIN-RELATED"/>
    <property type="match status" value="1"/>
</dbReference>
<keyword evidence="1 3" id="KW-0378">Hydrolase</keyword>
<proteinExistence type="predicted"/>
<dbReference type="SUPFAM" id="SSF53474">
    <property type="entry name" value="alpha/beta-Hydrolases"/>
    <property type="match status" value="1"/>
</dbReference>
<organism evidence="3 4">
    <name type="scientific">Tectimicrobiota bacterium</name>
    <dbReference type="NCBI Taxonomy" id="2528274"/>
    <lineage>
        <taxon>Bacteria</taxon>
        <taxon>Pseudomonadati</taxon>
        <taxon>Nitrospinota/Tectimicrobiota group</taxon>
        <taxon>Candidatus Tectimicrobiota</taxon>
    </lineage>
</organism>
<feature type="domain" description="Serine aminopeptidase S33" evidence="2">
    <location>
        <begin position="320"/>
        <end position="362"/>
    </location>
</feature>
<dbReference type="InterPro" id="IPR029058">
    <property type="entry name" value="AB_hydrolase_fold"/>
</dbReference>
<dbReference type="InterPro" id="IPR050261">
    <property type="entry name" value="FrsA_esterase"/>
</dbReference>
<name>A0A932MPC8_UNCTE</name>
<dbReference type="Gene3D" id="3.40.50.1820">
    <property type="entry name" value="alpha/beta hydrolase"/>
    <property type="match status" value="1"/>
</dbReference>
<dbReference type="Pfam" id="PF12146">
    <property type="entry name" value="Hydrolase_4"/>
    <property type="match status" value="1"/>
</dbReference>